<dbReference type="Proteomes" id="UP000664859">
    <property type="component" value="Unassembled WGS sequence"/>
</dbReference>
<comment type="caution">
    <text evidence="1">The sequence shown here is derived from an EMBL/GenBank/DDBJ whole genome shotgun (WGS) entry which is preliminary data.</text>
</comment>
<keyword evidence="2" id="KW-1185">Reference proteome</keyword>
<dbReference type="PANTHER" id="PTHR43881:SF1">
    <property type="entry name" value="GAMMA-GLUTAMYLTRANSPEPTIDASE (AFU_ORTHOLOGUE AFUA_4G13580)"/>
    <property type="match status" value="1"/>
</dbReference>
<evidence type="ECO:0000313" key="1">
    <source>
        <dbReference type="EMBL" id="KAG5189315.1"/>
    </source>
</evidence>
<dbReference type="InterPro" id="IPR043137">
    <property type="entry name" value="GGT_ssub_C"/>
</dbReference>
<protein>
    <submittedName>
        <fullName evidence="1">Gamma-glutamyl transpeptidase</fullName>
    </submittedName>
</protein>
<dbReference type="InterPro" id="IPR052896">
    <property type="entry name" value="GGT-like_enzyme"/>
</dbReference>
<dbReference type="SUPFAM" id="SSF56235">
    <property type="entry name" value="N-terminal nucleophile aminohydrolases (Ntn hydrolases)"/>
    <property type="match status" value="1"/>
</dbReference>
<dbReference type="PRINTS" id="PR01210">
    <property type="entry name" value="GGTRANSPTASE"/>
</dbReference>
<proteinExistence type="predicted"/>
<dbReference type="InterPro" id="IPR043138">
    <property type="entry name" value="GGT_lsub"/>
</dbReference>
<name>A0A835Z955_9STRA</name>
<dbReference type="PANTHER" id="PTHR43881">
    <property type="entry name" value="GAMMA-GLUTAMYLTRANSPEPTIDASE (AFU_ORTHOLOGUE AFUA_4G13580)"/>
    <property type="match status" value="1"/>
</dbReference>
<dbReference type="Gene3D" id="3.60.20.40">
    <property type="match status" value="1"/>
</dbReference>
<dbReference type="Gene3D" id="1.10.246.130">
    <property type="match status" value="1"/>
</dbReference>
<accession>A0A835Z955</accession>
<dbReference type="OrthoDB" id="2015213at2759"/>
<dbReference type="Pfam" id="PF01019">
    <property type="entry name" value="G_glu_transpept"/>
    <property type="match status" value="1"/>
</dbReference>
<evidence type="ECO:0000313" key="2">
    <source>
        <dbReference type="Proteomes" id="UP000664859"/>
    </source>
</evidence>
<dbReference type="AlphaFoldDB" id="A0A835Z955"/>
<dbReference type="EMBL" id="JAFCMP010000053">
    <property type="protein sequence ID" value="KAG5189315.1"/>
    <property type="molecule type" value="Genomic_DNA"/>
</dbReference>
<sequence>MKRASSFDDAVRRTYVLRGPVEARICRDSHGAAFKRSYVGTFSEIFGVSVRLSPLVWRRRQRVWHAAVAPYGYQVGIFVMARARLAFTARRSPVLGTKGAVASSQSLATHIGARILKRGGNAVDAAVAVAAALAVTEPCSCGLGGDCFMLFYDSSSKIVKGLNGSGRCPAELTLNRAMAETGRGPSETLPNRHPHTVTVPGAAAAWDDAVSKWGSGVLTLSQILDPAARLAEEGFPVGPVTAYHWNEGLAALDGSAGGGELRAPGERRAPRCGEVFRNPGMACTLRELGEGGQHAFYGGRVGRAIVEVLALAGGVLSMDDLAMHESTFPEPISVDYKGVRVFEVPPNGQGITALLALNILAELEQQHTRSPKLHALIWRAQALRLAFSDTRYYCADPDVVDVPVVQLLSREYARELSKLFDPQSACRQLQHGHPAAQSCTVSFQVVDDAGNAVSMVVSNYEGFGTGLVPTGCGFTLQNRGLNFSLDAAHPNCLAPSAHPLPFSLMSNRPYHTIIPCMATVAATGELYATLTNMGRFMQPQGHLQLLCHLLRGVDPQTAVDMPRFCITDIDGGRRVDIEDGTPDEVVESLRRRGHDVRVLSGHSRAQFGRAQIILRDGTSGVLWCGSDGRADGMAIAF</sequence>
<dbReference type="InterPro" id="IPR029055">
    <property type="entry name" value="Ntn_hydrolases_N"/>
</dbReference>
<reference evidence="1" key="1">
    <citation type="submission" date="2021-02" db="EMBL/GenBank/DDBJ databases">
        <title>First Annotated Genome of the Yellow-green Alga Tribonema minus.</title>
        <authorList>
            <person name="Mahan K.M."/>
        </authorList>
    </citation>
    <scope>NUCLEOTIDE SEQUENCE</scope>
    <source>
        <strain evidence="1">UTEX B ZZ1240</strain>
    </source>
</reference>
<organism evidence="1 2">
    <name type="scientific">Tribonema minus</name>
    <dbReference type="NCBI Taxonomy" id="303371"/>
    <lineage>
        <taxon>Eukaryota</taxon>
        <taxon>Sar</taxon>
        <taxon>Stramenopiles</taxon>
        <taxon>Ochrophyta</taxon>
        <taxon>PX clade</taxon>
        <taxon>Xanthophyceae</taxon>
        <taxon>Tribonematales</taxon>
        <taxon>Tribonemataceae</taxon>
        <taxon>Tribonema</taxon>
    </lineage>
</organism>
<gene>
    <name evidence="1" type="ORF">JKP88DRAFT_260047</name>
</gene>